<gene>
    <name evidence="2" type="ORF">PACILC2_53090</name>
</gene>
<dbReference type="Proteomes" id="UP000680304">
    <property type="component" value="Unassembled WGS sequence"/>
</dbReference>
<evidence type="ECO:0000313" key="2">
    <source>
        <dbReference type="EMBL" id="GIQ66741.1"/>
    </source>
</evidence>
<proteinExistence type="predicted"/>
<feature type="domain" description="GGDEF" evidence="1">
    <location>
        <begin position="214"/>
        <end position="339"/>
    </location>
</feature>
<evidence type="ECO:0000313" key="3">
    <source>
        <dbReference type="Proteomes" id="UP000680304"/>
    </source>
</evidence>
<dbReference type="InterPro" id="IPR043128">
    <property type="entry name" value="Rev_trsase/Diguanyl_cyclase"/>
</dbReference>
<protein>
    <submittedName>
        <fullName evidence="2">Transcriptional regulator</fullName>
    </submittedName>
</protein>
<comment type="caution">
    <text evidence="2">The sequence shown here is derived from an EMBL/GenBank/DDBJ whole genome shotgun (WGS) entry which is preliminary data.</text>
</comment>
<dbReference type="InterPro" id="IPR000160">
    <property type="entry name" value="GGDEF_dom"/>
</dbReference>
<dbReference type="EMBL" id="BOVJ01000205">
    <property type="protein sequence ID" value="GIQ66741.1"/>
    <property type="molecule type" value="Genomic_DNA"/>
</dbReference>
<organism evidence="2 3">
    <name type="scientific">Paenibacillus cisolokensis</name>
    <dbReference type="NCBI Taxonomy" id="1658519"/>
    <lineage>
        <taxon>Bacteria</taxon>
        <taxon>Bacillati</taxon>
        <taxon>Bacillota</taxon>
        <taxon>Bacilli</taxon>
        <taxon>Bacillales</taxon>
        <taxon>Paenibacillaceae</taxon>
        <taxon>Paenibacillus</taxon>
    </lineage>
</organism>
<reference evidence="2 3" key="1">
    <citation type="submission" date="2021-04" db="EMBL/GenBank/DDBJ databases">
        <title>Draft genome sequence of Paenibacillus cisolokensis, LC2-13A.</title>
        <authorList>
            <person name="Uke A."/>
            <person name="Chhe C."/>
            <person name="Baramee S."/>
            <person name="Kosugi A."/>
        </authorList>
    </citation>
    <scope>NUCLEOTIDE SEQUENCE [LARGE SCALE GENOMIC DNA]</scope>
    <source>
        <strain evidence="2 3">LC2-13A</strain>
    </source>
</reference>
<sequence length="449" mass="49662">MNLLATTGSELNQIRIGIIGPRQIVGQILRVVDSFPSFAAVPLIYRHEDDAPKLAERISGDVEVILFSDPLSHRKAKEGLRVPVLMHHVPLTDAGLYKALFHAQQDGLLGEGISVDSLTDKMVRRTLKDLGKTAIRPVIYDGPAYAPRDKLVAFHREQFEAGACTVAFTGMESVSRELTELGIPNRWLVPADQDIVVSLERALLSTETRRSKEGQIVVGMINIDDFGKLALTCSNEHEVQKLKLDIHRMVLDYVEALDGYLTHLGGDEYLFFTTRGIFERESGGYKTIPLAKDMNKTHGISLSIGIGFGRSASVAGTNARIAMRKAKEAGGNACFIVREDGTLIGPLEMAEPVREVLSFTDAELIKRAEDAGMTSAYLSKLLHNGAKYGKYEYQVHELAALLGITVRSAHRLLLHWIDHGLVEVTGFEKVPRGRPRQIFTFTLLLNRQV</sequence>
<dbReference type="Gene3D" id="3.30.70.270">
    <property type="match status" value="1"/>
</dbReference>
<evidence type="ECO:0000259" key="1">
    <source>
        <dbReference type="PROSITE" id="PS50887"/>
    </source>
</evidence>
<dbReference type="RefSeq" id="WP_213531308.1">
    <property type="nucleotide sequence ID" value="NZ_BOVJ01000205.1"/>
</dbReference>
<dbReference type="PROSITE" id="PS50887">
    <property type="entry name" value="GGDEF"/>
    <property type="match status" value="1"/>
</dbReference>
<accession>A0ABQ4NEZ6</accession>
<keyword evidence="3" id="KW-1185">Reference proteome</keyword>
<name>A0ABQ4NEZ6_9BACL</name>